<gene>
    <name evidence="2" type="ORF">IHE55_02000</name>
</gene>
<organism evidence="2 3">
    <name type="scientific">Streptomyces pactum</name>
    <dbReference type="NCBI Taxonomy" id="68249"/>
    <lineage>
        <taxon>Bacteria</taxon>
        <taxon>Bacillati</taxon>
        <taxon>Actinomycetota</taxon>
        <taxon>Actinomycetes</taxon>
        <taxon>Kitasatosporales</taxon>
        <taxon>Streptomycetaceae</taxon>
        <taxon>Streptomyces</taxon>
    </lineage>
</organism>
<evidence type="ECO:0000313" key="3">
    <source>
        <dbReference type="Proteomes" id="UP000807371"/>
    </source>
</evidence>
<dbReference type="SUPFAM" id="SSF103196">
    <property type="entry name" value="Roadblock/LC7 domain"/>
    <property type="match status" value="1"/>
</dbReference>
<name>A0ABS0NEM1_9ACTN</name>
<dbReference type="EMBL" id="JACYXC010000001">
    <property type="protein sequence ID" value="MBH5333643.1"/>
    <property type="molecule type" value="Genomic_DNA"/>
</dbReference>
<dbReference type="Gene3D" id="3.30.450.30">
    <property type="entry name" value="Dynein light chain 2a, cytoplasmic"/>
    <property type="match status" value="1"/>
</dbReference>
<protein>
    <submittedName>
        <fullName evidence="2">Roadblock/LC7 domain-containing protein</fullName>
    </submittedName>
</protein>
<comment type="caution">
    <text evidence="2">The sequence shown here is derived from an EMBL/GenBank/DDBJ whole genome shotgun (WGS) entry which is preliminary data.</text>
</comment>
<dbReference type="SMART" id="SM00960">
    <property type="entry name" value="Robl_LC7"/>
    <property type="match status" value="1"/>
</dbReference>
<evidence type="ECO:0000313" key="2">
    <source>
        <dbReference type="EMBL" id="MBH5333643.1"/>
    </source>
</evidence>
<dbReference type="RefSeq" id="WP_197987433.1">
    <property type="nucleotide sequence ID" value="NZ_JACYXC010000001.1"/>
</dbReference>
<proteinExistence type="predicted"/>
<reference evidence="2 3" key="1">
    <citation type="submission" date="2020-09" db="EMBL/GenBank/DDBJ databases">
        <title>Biosynthesis of the nuclear factor of activated T cells inhibitor NFAT-133 and its congeners in Streptomyces pactum.</title>
        <authorList>
            <person name="Zhou W."/>
            <person name="Posri P."/>
            <person name="Abugrain M.E."/>
            <person name="Weisberg A.J."/>
            <person name="Chang J.H."/>
            <person name="Mahmud T."/>
        </authorList>
    </citation>
    <scope>NUCLEOTIDE SEQUENCE [LARGE SCALE GENOMIC DNA]</scope>
    <source>
        <strain evidence="2 3">ATCC 27456</strain>
    </source>
</reference>
<sequence length="146" mass="15235">MTTEQPTADSTDLTWLLNNLTREPGVINALLFTTDGLVLASSDALATDDAERTAAALCGVKSLQADLGAFCGHPGETGSRLRMRHVVSDLKDATVLLFAAGSRTGLGVSVRGDSMSQEVSLAITATLKMISGMRPVLDARERSGSA</sequence>
<feature type="domain" description="Roadblock/LAMTOR2" evidence="1">
    <location>
        <begin position="14"/>
        <end position="110"/>
    </location>
</feature>
<accession>A0ABS0NEM1</accession>
<dbReference type="InterPro" id="IPR053141">
    <property type="entry name" value="Mycobact_SerProt_Inhib_Rv3364c"/>
</dbReference>
<evidence type="ECO:0000259" key="1">
    <source>
        <dbReference type="SMART" id="SM00960"/>
    </source>
</evidence>
<dbReference type="PANTHER" id="PTHR36222:SF1">
    <property type="entry name" value="SERINE PROTEASE INHIBITOR RV3364C"/>
    <property type="match status" value="1"/>
</dbReference>
<dbReference type="InterPro" id="IPR004942">
    <property type="entry name" value="Roadblock/LAMTOR2_dom"/>
</dbReference>
<keyword evidence="3" id="KW-1185">Reference proteome</keyword>
<dbReference type="Proteomes" id="UP000807371">
    <property type="component" value="Unassembled WGS sequence"/>
</dbReference>
<dbReference type="Pfam" id="PF03259">
    <property type="entry name" value="Robl_LC7"/>
    <property type="match status" value="1"/>
</dbReference>
<dbReference type="PANTHER" id="PTHR36222">
    <property type="entry name" value="SERINE PROTEASE INHIBITOR RV3364C"/>
    <property type="match status" value="1"/>
</dbReference>